<dbReference type="InterPro" id="IPR013762">
    <property type="entry name" value="Integrase-like_cat_sf"/>
</dbReference>
<reference evidence="5" key="2">
    <citation type="journal article" date="2021" name="Sci. Rep.">
        <title>The distribution of antibiotic resistance genes in chicken gut microbiota commensals.</title>
        <authorList>
            <person name="Juricova H."/>
            <person name="Matiasovicova J."/>
            <person name="Kubasova T."/>
            <person name="Cejkova D."/>
            <person name="Rychlik I."/>
        </authorList>
    </citation>
    <scope>NUCLEOTIDE SEQUENCE</scope>
    <source>
        <strain evidence="5">An824</strain>
    </source>
</reference>
<dbReference type="PROSITE" id="PS51898">
    <property type="entry name" value="TYR_RECOMBINASE"/>
    <property type="match status" value="1"/>
</dbReference>
<dbReference type="Gene3D" id="1.10.150.130">
    <property type="match status" value="1"/>
</dbReference>
<dbReference type="EMBL" id="JACJJG010000158">
    <property type="protein sequence ID" value="MBM6674926.1"/>
    <property type="molecule type" value="Genomic_DNA"/>
</dbReference>
<dbReference type="PANTHER" id="PTHR30349">
    <property type="entry name" value="PHAGE INTEGRASE-RELATED"/>
    <property type="match status" value="1"/>
</dbReference>
<reference evidence="5" key="1">
    <citation type="submission" date="2020-08" db="EMBL/GenBank/DDBJ databases">
        <authorList>
            <person name="Cejkova D."/>
            <person name="Kubasova T."/>
            <person name="Jahodarova E."/>
            <person name="Rychlik I."/>
        </authorList>
    </citation>
    <scope>NUCLEOTIDE SEQUENCE</scope>
    <source>
        <strain evidence="5">An824</strain>
    </source>
</reference>
<dbReference type="PANTHER" id="PTHR30349:SF41">
    <property type="entry name" value="INTEGRASE_RECOMBINASE PROTEIN MJ0367-RELATED"/>
    <property type="match status" value="1"/>
</dbReference>
<sequence>MATIRKSLARKKQKDSGKQEVMFRLSLSRENVFRIKSQIYCEAKYWDAKKEKVLIPRVHGKVQAELLSLQKKLDELSSCLLEQILNLPAEKVNKELLEHIVHVFHFGEDENKDDECEDDFVDLFKTFISVRVKTSPRDREFLCVLRMLQRYELYRGRGYKLSLDKMTDLDVLKFEEFLKIEYTFFDQNGKCIKYAHIYKKIPVTRIPKQRGINGIHGTMKMFRTFYNWAVKTGRTENNPFKKYQLPACVYGTPFFITTEERNRLFEFDFSDSPQLAVQRDIFVFQSCIGIRTGDFYKLTKDNVVGDSIEYIANKTLNKTARTVSVPLIPQAKTILERYRDENRTELLPFISTVHYNKSIREMLKRAGINRIVTIINPVTRQSEQHPIYEVASSYMARRNFIGNLYKKVKDASLIGCMTGHTEGSRAFARYRAIDSEMKKEVVKNLE</sequence>
<dbReference type="InterPro" id="IPR010998">
    <property type="entry name" value="Integrase_recombinase_N"/>
</dbReference>
<evidence type="ECO:0000313" key="6">
    <source>
        <dbReference type="Proteomes" id="UP000706891"/>
    </source>
</evidence>
<protein>
    <submittedName>
        <fullName evidence="5">Phage integrase SAM-like domain-containing protein</fullName>
    </submittedName>
</protein>
<evidence type="ECO:0000256" key="3">
    <source>
        <dbReference type="ARBA" id="ARBA00023172"/>
    </source>
</evidence>
<dbReference type="SUPFAM" id="SSF56349">
    <property type="entry name" value="DNA breaking-rejoining enzymes"/>
    <property type="match status" value="1"/>
</dbReference>
<dbReference type="GO" id="GO:0015074">
    <property type="term" value="P:DNA integration"/>
    <property type="evidence" value="ECO:0007669"/>
    <property type="project" value="InterPro"/>
</dbReference>
<dbReference type="Gene3D" id="1.10.443.10">
    <property type="entry name" value="Intergrase catalytic core"/>
    <property type="match status" value="1"/>
</dbReference>
<comment type="caution">
    <text evidence="5">The sequence shown here is derived from an EMBL/GenBank/DDBJ whole genome shotgun (WGS) entry which is preliminary data.</text>
</comment>
<organism evidence="5 6">
    <name type="scientific">Marseilla massiliensis</name>
    <dbReference type="NCBI Taxonomy" id="1841864"/>
    <lineage>
        <taxon>Bacteria</taxon>
        <taxon>Pseudomonadati</taxon>
        <taxon>Bacteroidota</taxon>
        <taxon>Bacteroidia</taxon>
        <taxon>Bacteroidales</taxon>
        <taxon>Prevotellaceae</taxon>
        <taxon>Marseilla</taxon>
    </lineage>
</organism>
<keyword evidence="2" id="KW-0238">DNA-binding</keyword>
<keyword evidence="6" id="KW-1185">Reference proteome</keyword>
<dbReference type="InterPro" id="IPR011010">
    <property type="entry name" value="DNA_brk_join_enz"/>
</dbReference>
<evidence type="ECO:0000313" key="5">
    <source>
        <dbReference type="EMBL" id="MBM6674926.1"/>
    </source>
</evidence>
<dbReference type="Proteomes" id="UP000706891">
    <property type="component" value="Unassembled WGS sequence"/>
</dbReference>
<dbReference type="InterPro" id="IPR050090">
    <property type="entry name" value="Tyrosine_recombinase_XerCD"/>
</dbReference>
<feature type="domain" description="Tyr recombinase" evidence="4">
    <location>
        <begin position="251"/>
        <end position="443"/>
    </location>
</feature>
<comment type="similarity">
    <text evidence="1">Belongs to the 'phage' integrase family.</text>
</comment>
<evidence type="ECO:0000256" key="2">
    <source>
        <dbReference type="ARBA" id="ARBA00023125"/>
    </source>
</evidence>
<dbReference type="GO" id="GO:0003677">
    <property type="term" value="F:DNA binding"/>
    <property type="evidence" value="ECO:0007669"/>
    <property type="project" value="UniProtKB-KW"/>
</dbReference>
<evidence type="ECO:0000256" key="1">
    <source>
        <dbReference type="ARBA" id="ARBA00008857"/>
    </source>
</evidence>
<dbReference type="RefSeq" id="WP_205105983.1">
    <property type="nucleotide sequence ID" value="NZ_JACJJG010000158.1"/>
</dbReference>
<name>A0A938WUL7_9BACT</name>
<accession>A0A938WUL7</accession>
<evidence type="ECO:0000259" key="4">
    <source>
        <dbReference type="PROSITE" id="PS51898"/>
    </source>
</evidence>
<dbReference type="AlphaFoldDB" id="A0A938WUL7"/>
<keyword evidence="3" id="KW-0233">DNA recombination</keyword>
<dbReference type="CDD" id="cd01185">
    <property type="entry name" value="INTN1_C_like"/>
    <property type="match status" value="1"/>
</dbReference>
<proteinExistence type="inferred from homology"/>
<dbReference type="InterPro" id="IPR002104">
    <property type="entry name" value="Integrase_catalytic"/>
</dbReference>
<dbReference type="GO" id="GO:0006310">
    <property type="term" value="P:DNA recombination"/>
    <property type="evidence" value="ECO:0007669"/>
    <property type="project" value="UniProtKB-KW"/>
</dbReference>
<gene>
    <name evidence="5" type="ORF">H6A34_13765</name>
</gene>